<accession>A0A401SW24</accession>
<dbReference type="AlphaFoldDB" id="A0A401SW24"/>
<dbReference type="EMBL" id="BEZZ01000609">
    <property type="protein sequence ID" value="GCC34556.1"/>
    <property type="molecule type" value="Genomic_DNA"/>
</dbReference>
<gene>
    <name evidence="2" type="ORF">chiPu_0013031</name>
</gene>
<dbReference type="Proteomes" id="UP000287033">
    <property type="component" value="Unassembled WGS sequence"/>
</dbReference>
<proteinExistence type="predicted"/>
<evidence type="ECO:0000256" key="1">
    <source>
        <dbReference type="SAM" id="MobiDB-lite"/>
    </source>
</evidence>
<evidence type="ECO:0000313" key="2">
    <source>
        <dbReference type="EMBL" id="GCC34556.1"/>
    </source>
</evidence>
<feature type="compositionally biased region" description="Basic and acidic residues" evidence="1">
    <location>
        <begin position="1"/>
        <end position="10"/>
    </location>
</feature>
<name>A0A401SW24_CHIPU</name>
<feature type="region of interest" description="Disordered" evidence="1">
    <location>
        <begin position="1"/>
        <end position="32"/>
    </location>
</feature>
<feature type="compositionally biased region" description="Polar residues" evidence="1">
    <location>
        <begin position="15"/>
        <end position="32"/>
    </location>
</feature>
<organism evidence="2 3">
    <name type="scientific">Chiloscyllium punctatum</name>
    <name type="common">Brownbanded bambooshark</name>
    <name type="synonym">Hemiscyllium punctatum</name>
    <dbReference type="NCBI Taxonomy" id="137246"/>
    <lineage>
        <taxon>Eukaryota</taxon>
        <taxon>Metazoa</taxon>
        <taxon>Chordata</taxon>
        <taxon>Craniata</taxon>
        <taxon>Vertebrata</taxon>
        <taxon>Chondrichthyes</taxon>
        <taxon>Elasmobranchii</taxon>
        <taxon>Galeomorphii</taxon>
        <taxon>Galeoidea</taxon>
        <taxon>Orectolobiformes</taxon>
        <taxon>Hemiscylliidae</taxon>
        <taxon>Chiloscyllium</taxon>
    </lineage>
</organism>
<comment type="caution">
    <text evidence="2">The sequence shown here is derived from an EMBL/GenBank/DDBJ whole genome shotgun (WGS) entry which is preliminary data.</text>
</comment>
<reference evidence="2 3" key="1">
    <citation type="journal article" date="2018" name="Nat. Ecol. Evol.">
        <title>Shark genomes provide insights into elasmobranch evolution and the origin of vertebrates.</title>
        <authorList>
            <person name="Hara Y"/>
            <person name="Yamaguchi K"/>
            <person name="Onimaru K"/>
            <person name="Kadota M"/>
            <person name="Koyanagi M"/>
            <person name="Keeley SD"/>
            <person name="Tatsumi K"/>
            <person name="Tanaka K"/>
            <person name="Motone F"/>
            <person name="Kageyama Y"/>
            <person name="Nozu R"/>
            <person name="Adachi N"/>
            <person name="Nishimura O"/>
            <person name="Nakagawa R"/>
            <person name="Tanegashima C"/>
            <person name="Kiyatake I"/>
            <person name="Matsumoto R"/>
            <person name="Murakumo K"/>
            <person name="Nishida K"/>
            <person name="Terakita A"/>
            <person name="Kuratani S"/>
            <person name="Sato K"/>
            <person name="Hyodo S Kuraku.S."/>
        </authorList>
    </citation>
    <scope>NUCLEOTIDE SEQUENCE [LARGE SCALE GENOMIC DNA]</scope>
</reference>
<evidence type="ECO:0000313" key="3">
    <source>
        <dbReference type="Proteomes" id="UP000287033"/>
    </source>
</evidence>
<sequence>MLQKHTESAQKKQWRNSTKDQMAQSTLSKFFTPQESRNLQRLYNTGDLETVILQMKNTEAERQLVIINVPSGTVFIISGTKKQQVVKKEEGVLDSFLENY</sequence>
<protein>
    <submittedName>
        <fullName evidence="2">Uncharacterized protein</fullName>
    </submittedName>
</protein>
<keyword evidence="3" id="KW-1185">Reference proteome</keyword>